<protein>
    <recommendedName>
        <fullName evidence="9">Sof1-like protein domain-containing protein</fullName>
    </recommendedName>
</protein>
<dbReference type="InterPro" id="IPR015943">
    <property type="entry name" value="WD40/YVTN_repeat-like_dom_sf"/>
</dbReference>
<gene>
    <name evidence="10" type="ORF">PPROV_000296000</name>
</gene>
<feature type="compositionally biased region" description="Basic and acidic residues" evidence="8">
    <location>
        <begin position="7"/>
        <end position="22"/>
    </location>
</feature>
<reference evidence="10" key="1">
    <citation type="submission" date="2020-10" db="EMBL/GenBank/DDBJ databases">
        <title>Unveiling of a novel bifunctional photoreceptor, Dualchrome1, isolated from a cosmopolitan green alga.</title>
        <authorList>
            <person name="Suzuki S."/>
            <person name="Kawachi M."/>
        </authorList>
    </citation>
    <scope>NUCLEOTIDE SEQUENCE</scope>
    <source>
        <strain evidence="10">NIES 2893</strain>
    </source>
</reference>
<evidence type="ECO:0000256" key="7">
    <source>
        <dbReference type="PROSITE-ProRule" id="PRU00221"/>
    </source>
</evidence>
<evidence type="ECO:0000256" key="8">
    <source>
        <dbReference type="SAM" id="MobiDB-lite"/>
    </source>
</evidence>
<keyword evidence="4" id="KW-0677">Repeat</keyword>
<dbReference type="GO" id="GO:0032040">
    <property type="term" value="C:small-subunit processome"/>
    <property type="evidence" value="ECO:0007669"/>
    <property type="project" value="TreeGrafter"/>
</dbReference>
<name>A0A830HA60_9CHLO</name>
<feature type="repeat" description="WD" evidence="7">
    <location>
        <begin position="374"/>
        <end position="415"/>
    </location>
</feature>
<dbReference type="Proteomes" id="UP000660262">
    <property type="component" value="Unassembled WGS sequence"/>
</dbReference>
<feature type="region of interest" description="Disordered" evidence="8">
    <location>
        <begin position="451"/>
        <end position="498"/>
    </location>
</feature>
<accession>A0A830HA60</accession>
<dbReference type="GO" id="GO:0000462">
    <property type="term" value="P:maturation of SSU-rRNA from tricistronic rRNA transcript (SSU-rRNA, 5.8S rRNA, LSU-rRNA)"/>
    <property type="evidence" value="ECO:0007669"/>
    <property type="project" value="TreeGrafter"/>
</dbReference>
<feature type="repeat" description="WD" evidence="7">
    <location>
        <begin position="304"/>
        <end position="335"/>
    </location>
</feature>
<dbReference type="Pfam" id="PF04158">
    <property type="entry name" value="Sof1"/>
    <property type="match status" value="1"/>
</dbReference>
<keyword evidence="5" id="KW-0539">Nucleus</keyword>
<evidence type="ECO:0000256" key="6">
    <source>
        <dbReference type="ARBA" id="ARBA00023274"/>
    </source>
</evidence>
<dbReference type="OrthoDB" id="10249065at2759"/>
<evidence type="ECO:0000313" key="11">
    <source>
        <dbReference type="Proteomes" id="UP000660262"/>
    </source>
</evidence>
<keyword evidence="3 7" id="KW-0853">WD repeat</keyword>
<evidence type="ECO:0000256" key="3">
    <source>
        <dbReference type="ARBA" id="ARBA00022574"/>
    </source>
</evidence>
<evidence type="ECO:0000256" key="4">
    <source>
        <dbReference type="ARBA" id="ARBA00022737"/>
    </source>
</evidence>
<dbReference type="AlphaFoldDB" id="A0A830HA60"/>
<dbReference type="PANTHER" id="PTHR22851:SF0">
    <property type="entry name" value="DDB1- AND CUL4-ASSOCIATED FACTOR 13"/>
    <property type="match status" value="1"/>
</dbReference>
<sequence>MVKVKLMQRDAHTQGSRERTGDAHAIPRNLDPAQHPMERARELARAVTAAKLDRMFAKPLRCALEGHGDAVYALSSTCARLDAFVSGAADGELRLWHVPTARATRSFRGHTAAVRGCCIAPTGATAISVSDDTTVRMWRLPQMAVTDNAMGHVTNRTATTTSADDALFSFHSKGGGALRGVDHAYETSSLSSTYFAVAGSCVEVYDGAKLTKEPVSTFSWGCDTLVYVRFNAAESNLFATAGTDRCVVLYDLRSSTPVRKLKQQTRSNCVSWNPMEPYNFVCGNEDHNAYSYDMRNLERALCVHKDHVSAIMDIDFSPTGREFVTGSYDRTVRIFPSHGGSGGVAVSASAPGAGGSGGVSALDTSGQRSRDVYHTKRMGRVMAARFAADGSYVVSGSDDFNVRIWKARASEPVGVVLPAERQAIAYRRALVSKHKHIQSVRQIANSRKVPKVIKSESAKKKVQLDSEKRKRDRVKAHSKPGTVVEKGERVRKLLRSDE</sequence>
<dbReference type="PROSITE" id="PS50294">
    <property type="entry name" value="WD_REPEATS_REGION"/>
    <property type="match status" value="3"/>
</dbReference>
<dbReference type="SMART" id="SM00320">
    <property type="entry name" value="WD40"/>
    <property type="match status" value="6"/>
</dbReference>
<feature type="domain" description="Sof1-like protein" evidence="9">
    <location>
        <begin position="407"/>
        <end position="492"/>
    </location>
</feature>
<dbReference type="InterPro" id="IPR036322">
    <property type="entry name" value="WD40_repeat_dom_sf"/>
</dbReference>
<comment type="subcellular location">
    <subcellularLocation>
        <location evidence="1">Nucleus</location>
        <location evidence="1">Nucleolus</location>
    </subcellularLocation>
</comment>
<keyword evidence="6" id="KW-0687">Ribonucleoprotein</keyword>
<dbReference type="Pfam" id="PF00400">
    <property type="entry name" value="WD40"/>
    <property type="match status" value="4"/>
</dbReference>
<comment type="caution">
    <text evidence="10">The sequence shown here is derived from an EMBL/GenBank/DDBJ whole genome shotgun (WGS) entry which is preliminary data.</text>
</comment>
<dbReference type="InterPro" id="IPR007287">
    <property type="entry name" value="Sof1"/>
</dbReference>
<keyword evidence="11" id="KW-1185">Reference proteome</keyword>
<evidence type="ECO:0000256" key="2">
    <source>
        <dbReference type="ARBA" id="ARBA00005649"/>
    </source>
</evidence>
<evidence type="ECO:0000256" key="1">
    <source>
        <dbReference type="ARBA" id="ARBA00004604"/>
    </source>
</evidence>
<dbReference type="InterPro" id="IPR051733">
    <property type="entry name" value="WD_repeat_DCAF13/WDSOF1"/>
</dbReference>
<feature type="repeat" description="WD" evidence="7">
    <location>
        <begin position="64"/>
        <end position="106"/>
    </location>
</feature>
<evidence type="ECO:0000256" key="5">
    <source>
        <dbReference type="ARBA" id="ARBA00023242"/>
    </source>
</evidence>
<feature type="compositionally biased region" description="Basic and acidic residues" evidence="8">
    <location>
        <begin position="453"/>
        <end position="469"/>
    </location>
</feature>
<proteinExistence type="inferred from homology"/>
<organism evidence="10 11">
    <name type="scientific">Pycnococcus provasolii</name>
    <dbReference type="NCBI Taxonomy" id="41880"/>
    <lineage>
        <taxon>Eukaryota</taxon>
        <taxon>Viridiplantae</taxon>
        <taxon>Chlorophyta</taxon>
        <taxon>Pseudoscourfieldiophyceae</taxon>
        <taxon>Pseudoscourfieldiales</taxon>
        <taxon>Pycnococcaceae</taxon>
        <taxon>Pycnococcus</taxon>
    </lineage>
</organism>
<evidence type="ECO:0000313" key="10">
    <source>
        <dbReference type="EMBL" id="GHP04206.1"/>
    </source>
</evidence>
<dbReference type="InterPro" id="IPR001680">
    <property type="entry name" value="WD40_rpt"/>
</dbReference>
<feature type="compositionally biased region" description="Basic and acidic residues" evidence="8">
    <location>
        <begin position="485"/>
        <end position="498"/>
    </location>
</feature>
<dbReference type="PANTHER" id="PTHR22851">
    <property type="entry name" value="U3 SMALL NUCLEOLAR RNA U3 SNORNA ASSOCIATED PROTEIN"/>
    <property type="match status" value="1"/>
</dbReference>
<comment type="similarity">
    <text evidence="2">Belongs to the WD repeat DCAF13/WDSOF1 family.</text>
</comment>
<dbReference type="SUPFAM" id="SSF50978">
    <property type="entry name" value="WD40 repeat-like"/>
    <property type="match status" value="1"/>
</dbReference>
<feature type="repeat" description="WD" evidence="7">
    <location>
        <begin position="107"/>
        <end position="148"/>
    </location>
</feature>
<feature type="region of interest" description="Disordered" evidence="8">
    <location>
        <begin position="1"/>
        <end position="30"/>
    </location>
</feature>
<dbReference type="PROSITE" id="PS50082">
    <property type="entry name" value="WD_REPEATS_2"/>
    <property type="match status" value="4"/>
</dbReference>
<evidence type="ECO:0000259" key="9">
    <source>
        <dbReference type="Pfam" id="PF04158"/>
    </source>
</evidence>
<dbReference type="Gene3D" id="2.130.10.10">
    <property type="entry name" value="YVTN repeat-like/Quinoprotein amine dehydrogenase"/>
    <property type="match status" value="3"/>
</dbReference>
<dbReference type="EMBL" id="BNJQ01000007">
    <property type="protein sequence ID" value="GHP04206.1"/>
    <property type="molecule type" value="Genomic_DNA"/>
</dbReference>